<comment type="caution">
    <text evidence="6">The sequence shown here is derived from an EMBL/GenBank/DDBJ whole genome shotgun (WGS) entry which is preliminary data.</text>
</comment>
<dbReference type="InterPro" id="IPR055470">
    <property type="entry name" value="DUF7042"/>
</dbReference>
<organism evidence="6 7">
    <name type="scientific">Ancylostoma ceylanicum</name>
    <dbReference type="NCBI Taxonomy" id="53326"/>
    <lineage>
        <taxon>Eukaryota</taxon>
        <taxon>Metazoa</taxon>
        <taxon>Ecdysozoa</taxon>
        <taxon>Nematoda</taxon>
        <taxon>Chromadorea</taxon>
        <taxon>Rhabditida</taxon>
        <taxon>Rhabditina</taxon>
        <taxon>Rhabditomorpha</taxon>
        <taxon>Strongyloidea</taxon>
        <taxon>Ancylostomatidae</taxon>
        <taxon>Ancylostomatinae</taxon>
        <taxon>Ancylostoma</taxon>
    </lineage>
</organism>
<dbReference type="InterPro" id="IPR055472">
    <property type="entry name" value="DUF7044"/>
</dbReference>
<feature type="domain" description="DUF7043" evidence="3">
    <location>
        <begin position="267"/>
        <end position="369"/>
    </location>
</feature>
<evidence type="ECO:0000259" key="4">
    <source>
        <dbReference type="Pfam" id="PF23071"/>
    </source>
</evidence>
<accession>A0A016U1E9</accession>
<dbReference type="Proteomes" id="UP000024635">
    <property type="component" value="Unassembled WGS sequence"/>
</dbReference>
<feature type="domain" description="DUF7042" evidence="2">
    <location>
        <begin position="141"/>
        <end position="259"/>
    </location>
</feature>
<feature type="domain" description="DUF7045" evidence="5">
    <location>
        <begin position="381"/>
        <end position="479"/>
    </location>
</feature>
<evidence type="ECO:0000313" key="6">
    <source>
        <dbReference type="EMBL" id="EYC08682.1"/>
    </source>
</evidence>
<protein>
    <submittedName>
        <fullName evidence="6">Uncharacterized protein</fullName>
    </submittedName>
</protein>
<dbReference type="PANTHER" id="PTHR22255">
    <property type="entry name" value="LP06548P"/>
    <property type="match status" value="1"/>
</dbReference>
<dbReference type="STRING" id="53326.A0A016U1E9"/>
<feature type="signal peptide" evidence="1">
    <location>
        <begin position="1"/>
        <end position="16"/>
    </location>
</feature>
<dbReference type="InterPro" id="IPR055473">
    <property type="entry name" value="DUF7045"/>
</dbReference>
<dbReference type="PANTHER" id="PTHR22255:SF4">
    <property type="entry name" value="CATION-INDEPENDENT MANNOSE-6-PHOSPHATE RECEPTOR"/>
    <property type="match status" value="1"/>
</dbReference>
<name>A0A016U1E9_9BILA</name>
<feature type="domain" description="DUF7044" evidence="4">
    <location>
        <begin position="16"/>
        <end position="123"/>
    </location>
</feature>
<keyword evidence="7" id="KW-1185">Reference proteome</keyword>
<evidence type="ECO:0000256" key="1">
    <source>
        <dbReference type="SAM" id="SignalP"/>
    </source>
</evidence>
<dbReference type="Pfam" id="PF23071">
    <property type="entry name" value="DUF7044"/>
    <property type="match status" value="1"/>
</dbReference>
<dbReference type="Pfam" id="PF23070">
    <property type="entry name" value="DUF7043"/>
    <property type="match status" value="1"/>
</dbReference>
<evidence type="ECO:0000259" key="2">
    <source>
        <dbReference type="Pfam" id="PF23069"/>
    </source>
</evidence>
<dbReference type="Pfam" id="PF23073">
    <property type="entry name" value="DUF7045"/>
    <property type="match status" value="1"/>
</dbReference>
<reference evidence="7" key="1">
    <citation type="journal article" date="2015" name="Nat. Genet.">
        <title>The genome and transcriptome of the zoonotic hookworm Ancylostoma ceylanicum identify infection-specific gene families.</title>
        <authorList>
            <person name="Schwarz E.M."/>
            <person name="Hu Y."/>
            <person name="Antoshechkin I."/>
            <person name="Miller M.M."/>
            <person name="Sternberg P.W."/>
            <person name="Aroian R.V."/>
        </authorList>
    </citation>
    <scope>NUCLEOTIDE SEQUENCE</scope>
    <source>
        <strain evidence="7">HY135</strain>
    </source>
</reference>
<evidence type="ECO:0000313" key="7">
    <source>
        <dbReference type="Proteomes" id="UP000024635"/>
    </source>
</evidence>
<gene>
    <name evidence="6" type="primary">Acey_s0065.g3682</name>
    <name evidence="6" type="synonym">Acey-F35D2.6</name>
    <name evidence="6" type="ORF">Y032_0065g3682</name>
</gene>
<dbReference type="InterPro" id="IPR055471">
    <property type="entry name" value="DUF7043"/>
</dbReference>
<feature type="chain" id="PRO_5001488260" evidence="1">
    <location>
        <begin position="17"/>
        <end position="575"/>
    </location>
</feature>
<dbReference type="Pfam" id="PF23069">
    <property type="entry name" value="DUF7042"/>
    <property type="match status" value="1"/>
</dbReference>
<dbReference type="EMBL" id="JARK01001401">
    <property type="protein sequence ID" value="EYC08682.1"/>
    <property type="molecule type" value="Genomic_DNA"/>
</dbReference>
<dbReference type="OrthoDB" id="6380161at2759"/>
<sequence>MLLLTVLLSFSDASLGCRIDSSLHGVFKRQMHSNRNLIFDSSFKDPIIYDEITISTTSISDYGDCYEQIGQSYIFGLKRMGRPICYRCITPILRSANIVQLAQQQGENCHDTISGAKTACFDAAQVTPRDGTTIFRANPDPASCHVDGRFSLDYSLKGSTLKCEVGTGSEVDNCQSSNSLAVKFRNCSFPDFEIYLKCIGSFRGPDKERYIVVENEESEEYRCGLLVMSANQDLTIHFSNDSSCAFLSSSTAFETYRLKPVQSERVSTPCQFPNRIRGEYDSLTVTADWLQYAQLGEGMVAVISRCVQVNEDRVLVYSETKCGEPLGYHCLLFAPRSESLIEFKTTTPREDSNASACSDDAEFAQWPWTAAVISNTQPSSCGLAGQFSTPTDLRTEDCYNVNIGCENQSAMKITASHCSSDTVFDSRHYQCIASWRDEESLYIYTMRDQDTRSCFVAQNSSGRLYLSSIGAHCTRGFNFADNAEKTIVLEEEAACFSTTKPKTARRPTSQPAKSAVTVVVDPITENSPSQSVVMTEIPPPSIDVTDPQWTSDPMVSMVSSVFFASSIILFCLFTL</sequence>
<evidence type="ECO:0000259" key="5">
    <source>
        <dbReference type="Pfam" id="PF23073"/>
    </source>
</evidence>
<dbReference type="AlphaFoldDB" id="A0A016U1E9"/>
<keyword evidence="1" id="KW-0732">Signal</keyword>
<proteinExistence type="predicted"/>
<evidence type="ECO:0000259" key="3">
    <source>
        <dbReference type="Pfam" id="PF23070"/>
    </source>
</evidence>